<sequence>MGLSPDTASPMVPLVIDGVTVEVCKQTGGIWFGEGALAAIRLGGPGELKKLDDQTAVTQPAAVQPDRPHRCPDDGASLLHYHYLGTSPVVLEQCMQCGGIWAAHTELDKMVALASAAPATAALHQVNYPLDKNGEYDDTPVTPLRQNVSPEVLAAVAQLDAERDETVARYNAFSLFLKWINWDPFRVYIGQGRYPT</sequence>
<evidence type="ECO:0000313" key="2">
    <source>
        <dbReference type="EMBL" id="MBI1755944.1"/>
    </source>
</evidence>
<dbReference type="InterPro" id="IPR027392">
    <property type="entry name" value="TF_Znf"/>
</dbReference>
<evidence type="ECO:0000259" key="1">
    <source>
        <dbReference type="Pfam" id="PF13453"/>
    </source>
</evidence>
<proteinExistence type="predicted"/>
<gene>
    <name evidence="2" type="ORF">HYR64_02425</name>
</gene>
<dbReference type="Pfam" id="PF13453">
    <property type="entry name" value="Zn_ribbon_TFIIB"/>
    <property type="match status" value="1"/>
</dbReference>
<name>A0A931LRF2_FIMGI</name>
<evidence type="ECO:0000313" key="3">
    <source>
        <dbReference type="Proteomes" id="UP000727962"/>
    </source>
</evidence>
<feature type="domain" description="Transcription factor zinc-finger" evidence="1">
    <location>
        <begin position="70"/>
        <end position="111"/>
    </location>
</feature>
<accession>A0A931LRF2</accession>
<dbReference type="AlphaFoldDB" id="A0A931LRF2"/>
<reference evidence="2" key="1">
    <citation type="submission" date="2020-07" db="EMBL/GenBank/DDBJ databases">
        <title>Huge and variable diversity of episymbiotic CPR bacteria and DPANN archaea in groundwater ecosystems.</title>
        <authorList>
            <person name="He C.Y."/>
            <person name="Keren R."/>
            <person name="Whittaker M."/>
            <person name="Farag I.F."/>
            <person name="Doudna J."/>
            <person name="Cate J.H.D."/>
            <person name="Banfield J.F."/>
        </authorList>
    </citation>
    <scope>NUCLEOTIDE SEQUENCE</scope>
    <source>
        <strain evidence="2">NC_groundwater_17_Pr7_B-0.1um_64_12</strain>
    </source>
</reference>
<dbReference type="Proteomes" id="UP000727962">
    <property type="component" value="Unassembled WGS sequence"/>
</dbReference>
<organism evidence="2 3">
    <name type="scientific">Fimbriimonas ginsengisoli</name>
    <dbReference type="NCBI Taxonomy" id="1005039"/>
    <lineage>
        <taxon>Bacteria</taxon>
        <taxon>Bacillati</taxon>
        <taxon>Armatimonadota</taxon>
        <taxon>Fimbriimonadia</taxon>
        <taxon>Fimbriimonadales</taxon>
        <taxon>Fimbriimonadaceae</taxon>
        <taxon>Fimbriimonas</taxon>
    </lineage>
</organism>
<protein>
    <submittedName>
        <fullName evidence="2">Zf-TFIIB domain-containing protein</fullName>
    </submittedName>
</protein>
<dbReference type="EMBL" id="JACOSL010000016">
    <property type="protein sequence ID" value="MBI1755944.1"/>
    <property type="molecule type" value="Genomic_DNA"/>
</dbReference>
<comment type="caution">
    <text evidence="2">The sequence shown here is derived from an EMBL/GenBank/DDBJ whole genome shotgun (WGS) entry which is preliminary data.</text>
</comment>